<gene>
    <name evidence="2" type="ORF">EXY25_09650</name>
</gene>
<dbReference type="RefSeq" id="WP_130566574.1">
    <property type="nucleotide sequence ID" value="NZ_SHLY01000002.1"/>
</dbReference>
<reference evidence="3" key="1">
    <citation type="submission" date="2019-02" db="EMBL/GenBank/DDBJ databases">
        <title>Draft genome sequence of Muricauda sp. 176CP4-71.</title>
        <authorList>
            <person name="Park J.-S."/>
        </authorList>
    </citation>
    <scope>NUCLEOTIDE SEQUENCE [LARGE SCALE GENOMIC DNA]</scope>
    <source>
        <strain evidence="3">176GS2-150</strain>
    </source>
</reference>
<dbReference type="EMBL" id="SHLY01000002">
    <property type="protein sequence ID" value="TAA47476.1"/>
    <property type="molecule type" value="Genomic_DNA"/>
</dbReference>
<dbReference type="Proteomes" id="UP000292544">
    <property type="component" value="Unassembled WGS sequence"/>
</dbReference>
<comment type="caution">
    <text evidence="2">The sequence shown here is derived from an EMBL/GenBank/DDBJ whole genome shotgun (WGS) entry which is preliminary data.</text>
</comment>
<evidence type="ECO:0000313" key="2">
    <source>
        <dbReference type="EMBL" id="TAA47476.1"/>
    </source>
</evidence>
<dbReference type="Pfam" id="PF10816">
    <property type="entry name" value="DUF2760"/>
    <property type="match status" value="1"/>
</dbReference>
<accession>A0ABY1WRX7</accession>
<name>A0ABY1WRX7_9GAMM</name>
<proteinExistence type="predicted"/>
<evidence type="ECO:0000259" key="1">
    <source>
        <dbReference type="Pfam" id="PF10816"/>
    </source>
</evidence>
<keyword evidence="3" id="KW-1185">Reference proteome</keyword>
<dbReference type="InterPro" id="IPR021212">
    <property type="entry name" value="DUF2760"/>
</dbReference>
<evidence type="ECO:0000313" key="3">
    <source>
        <dbReference type="Proteomes" id="UP000292544"/>
    </source>
</evidence>
<sequence>MQTHFFARIALAFKVIFSRRFTNTLVASSAAESETAPAVEPAVTLTSSNSDGALQMLALLQKEGRLLDFIQEDVTSFSDEQVGAAARVVHQGLKKAISEHVTLAPITSSLEGNPITVPEGFDPQAYRLTGNVSGSAPFHGTLLHKGWKANAINLPQTIEGYDFNVLAAAEVEL</sequence>
<organism evidence="2 3">
    <name type="scientific">Corallincola spongiicola</name>
    <dbReference type="NCBI Taxonomy" id="2520508"/>
    <lineage>
        <taxon>Bacteria</taxon>
        <taxon>Pseudomonadati</taxon>
        <taxon>Pseudomonadota</taxon>
        <taxon>Gammaproteobacteria</taxon>
        <taxon>Alteromonadales</taxon>
        <taxon>Psychromonadaceae</taxon>
        <taxon>Corallincola</taxon>
    </lineage>
</organism>
<protein>
    <submittedName>
        <fullName evidence="2">DUF2760 domain-containing protein</fullName>
    </submittedName>
</protein>
<feature type="domain" description="DUF2760" evidence="1">
    <location>
        <begin position="51"/>
        <end position="172"/>
    </location>
</feature>